<gene>
    <name evidence="1" type="ORF">HHL15_25095</name>
</gene>
<dbReference type="Pfam" id="PF06821">
    <property type="entry name" value="Ser_hydrolase"/>
    <property type="match status" value="1"/>
</dbReference>
<dbReference type="Gene3D" id="3.40.50.1820">
    <property type="entry name" value="alpha/beta hydrolase"/>
    <property type="match status" value="1"/>
</dbReference>
<dbReference type="SUPFAM" id="SSF53474">
    <property type="entry name" value="alpha/beta-Hydrolases"/>
    <property type="match status" value="1"/>
</dbReference>
<name>A0A848GBS8_9RHOO</name>
<evidence type="ECO:0000313" key="2">
    <source>
        <dbReference type="Proteomes" id="UP000580043"/>
    </source>
</evidence>
<keyword evidence="2" id="KW-1185">Reference proteome</keyword>
<keyword evidence="1" id="KW-0378">Hydrolase</keyword>
<proteinExistence type="predicted"/>
<dbReference type="GO" id="GO:0016787">
    <property type="term" value="F:hydrolase activity"/>
    <property type="evidence" value="ECO:0007669"/>
    <property type="project" value="UniProtKB-KW"/>
</dbReference>
<reference evidence="1 2" key="1">
    <citation type="submission" date="2020-04" db="EMBL/GenBank/DDBJ databases">
        <title>Zoogloea sp. G-4-1-14 isolated from soil.</title>
        <authorList>
            <person name="Dahal R.H."/>
        </authorList>
    </citation>
    <scope>NUCLEOTIDE SEQUENCE [LARGE SCALE GENOMIC DNA]</scope>
    <source>
        <strain evidence="1 2">G-4-1-14</strain>
    </source>
</reference>
<dbReference type="InterPro" id="IPR029058">
    <property type="entry name" value="AB_hydrolase_fold"/>
</dbReference>
<protein>
    <submittedName>
        <fullName evidence="1">Alpha/beta hydrolase</fullName>
    </submittedName>
</protein>
<dbReference type="Proteomes" id="UP000580043">
    <property type="component" value="Unassembled WGS sequence"/>
</dbReference>
<accession>A0A848GBS8</accession>
<dbReference type="EMBL" id="JABBGA010000045">
    <property type="protein sequence ID" value="NML29029.1"/>
    <property type="molecule type" value="Genomic_DNA"/>
</dbReference>
<comment type="caution">
    <text evidence="1">The sequence shown here is derived from an EMBL/GenBank/DDBJ whole genome shotgun (WGS) entry which is preliminary data.</text>
</comment>
<dbReference type="InterPro" id="IPR010662">
    <property type="entry name" value="RBBP9/YdeN"/>
</dbReference>
<evidence type="ECO:0000313" key="1">
    <source>
        <dbReference type="EMBL" id="NML29029.1"/>
    </source>
</evidence>
<organism evidence="1 2">
    <name type="scientific">Zoogloea dura</name>
    <dbReference type="NCBI Taxonomy" id="2728840"/>
    <lineage>
        <taxon>Bacteria</taxon>
        <taxon>Pseudomonadati</taxon>
        <taxon>Pseudomonadota</taxon>
        <taxon>Betaproteobacteria</taxon>
        <taxon>Rhodocyclales</taxon>
        <taxon>Zoogloeaceae</taxon>
        <taxon>Zoogloea</taxon>
    </lineage>
</organism>
<dbReference type="RefSeq" id="WP_169148528.1">
    <property type="nucleotide sequence ID" value="NZ_JABBGA010000045.1"/>
</dbReference>
<dbReference type="AlphaFoldDB" id="A0A848GBS8"/>
<sequence>MLQTVLIVPGLGNSGPDHWQTWLEGQCPEARRVRNIDWGSPVLARWATEVRREVDEAAGVVWLVAHSYGCLASVVAAADRPERVAGLLLVAPPDPQRFTAFGLRDGRDMPGHGGLGEWIPATPIGVPSLVVASRDDPWASFDCTAHWADCWGSLLIDAGQAGHINVDSGHGPWPAGLALLHGLRESYTGLPLGCIDEDKLSHRGKRGALARLRHRTRFSWEAFTHLPG</sequence>